<dbReference type="Proteomes" id="UP001515480">
    <property type="component" value="Unassembled WGS sequence"/>
</dbReference>
<keyword evidence="4" id="KW-0961">Cell wall biogenesis/degradation</keyword>
<evidence type="ECO:0000256" key="7">
    <source>
        <dbReference type="SAM" id="SignalP"/>
    </source>
</evidence>
<evidence type="ECO:0000313" key="8">
    <source>
        <dbReference type="EMBL" id="KAL1495342.1"/>
    </source>
</evidence>
<feature type="signal peptide" evidence="7">
    <location>
        <begin position="1"/>
        <end position="32"/>
    </location>
</feature>
<dbReference type="GO" id="GO:0071555">
    <property type="term" value="P:cell wall organization"/>
    <property type="evidence" value="ECO:0007669"/>
    <property type="project" value="UniProtKB-KW"/>
</dbReference>
<dbReference type="GO" id="GO:0004338">
    <property type="term" value="F:glucan exo-1,3-beta-glucosidase activity"/>
    <property type="evidence" value="ECO:0007669"/>
    <property type="project" value="UniProtKB-EC"/>
</dbReference>
<comment type="catalytic activity">
    <reaction evidence="5">
        <text>Successive hydrolysis of beta-D-glucose units from the non-reducing ends of (1-&gt;3)-beta-D-glucans, releasing alpha-glucose.</text>
        <dbReference type="EC" id="3.2.1.58"/>
    </reaction>
</comment>
<keyword evidence="3" id="KW-0326">Glycosidase</keyword>
<keyword evidence="7" id="KW-0732">Signal</keyword>
<dbReference type="InterPro" id="IPR050386">
    <property type="entry name" value="Glycosyl_hydrolase_5"/>
</dbReference>
<protein>
    <recommendedName>
        <fullName evidence="6">glucan 1,3-beta-glucosidase</fullName>
        <ecNumber evidence="6">3.2.1.58</ecNumber>
    </recommendedName>
</protein>
<dbReference type="PANTHER" id="PTHR31297:SF34">
    <property type="entry name" value="GLUCAN 1,3-BETA-GLUCOSIDASE 2"/>
    <property type="match status" value="1"/>
</dbReference>
<dbReference type="EMBL" id="JBGBPQ010000032">
    <property type="protein sequence ID" value="KAL1495342.1"/>
    <property type="molecule type" value="Genomic_DNA"/>
</dbReference>
<organism evidence="8 9">
    <name type="scientific">Prymnesium parvum</name>
    <name type="common">Toxic golden alga</name>
    <dbReference type="NCBI Taxonomy" id="97485"/>
    <lineage>
        <taxon>Eukaryota</taxon>
        <taxon>Haptista</taxon>
        <taxon>Haptophyta</taxon>
        <taxon>Prymnesiophyceae</taxon>
        <taxon>Prymnesiales</taxon>
        <taxon>Prymnesiaceae</taxon>
        <taxon>Prymnesium</taxon>
    </lineage>
</organism>
<evidence type="ECO:0000313" key="9">
    <source>
        <dbReference type="Proteomes" id="UP001515480"/>
    </source>
</evidence>
<dbReference type="EC" id="3.2.1.58" evidence="6"/>
<dbReference type="GO" id="GO:0009251">
    <property type="term" value="P:glucan catabolic process"/>
    <property type="evidence" value="ECO:0007669"/>
    <property type="project" value="TreeGrafter"/>
</dbReference>
<evidence type="ECO:0000256" key="4">
    <source>
        <dbReference type="ARBA" id="ARBA00023316"/>
    </source>
</evidence>
<evidence type="ECO:0000256" key="6">
    <source>
        <dbReference type="ARBA" id="ARBA00038929"/>
    </source>
</evidence>
<dbReference type="InterPro" id="IPR017853">
    <property type="entry name" value="GH"/>
</dbReference>
<proteinExistence type="predicted"/>
<dbReference type="Gene3D" id="3.20.20.80">
    <property type="entry name" value="Glycosidases"/>
    <property type="match status" value="1"/>
</dbReference>
<keyword evidence="2" id="KW-0325">Glycoprotein</keyword>
<evidence type="ECO:0000256" key="1">
    <source>
        <dbReference type="ARBA" id="ARBA00022801"/>
    </source>
</evidence>
<feature type="chain" id="PRO_5044303705" description="glucan 1,3-beta-glucosidase" evidence="7">
    <location>
        <begin position="33"/>
        <end position="243"/>
    </location>
</feature>
<name>A0AB34IC16_PRYPA</name>
<reference evidence="8 9" key="1">
    <citation type="journal article" date="2024" name="Science">
        <title>Giant polyketide synthase enzymes in the biosynthesis of giant marine polyether toxins.</title>
        <authorList>
            <person name="Fallon T.R."/>
            <person name="Shende V.V."/>
            <person name="Wierzbicki I.H."/>
            <person name="Pendleton A.L."/>
            <person name="Watervoot N.F."/>
            <person name="Auber R.P."/>
            <person name="Gonzalez D.J."/>
            <person name="Wisecaver J.H."/>
            <person name="Moore B.S."/>
        </authorList>
    </citation>
    <scope>NUCLEOTIDE SEQUENCE [LARGE SCALE GENOMIC DNA]</scope>
    <source>
        <strain evidence="8 9">12B1</strain>
    </source>
</reference>
<evidence type="ECO:0000256" key="5">
    <source>
        <dbReference type="ARBA" id="ARBA00036824"/>
    </source>
</evidence>
<keyword evidence="9" id="KW-1185">Reference proteome</keyword>
<accession>A0AB34IC16</accession>
<gene>
    <name evidence="8" type="ORF">AB1Y20_016712</name>
</gene>
<keyword evidence="1" id="KW-0378">Hydrolase</keyword>
<comment type="caution">
    <text evidence="8">The sequence shown here is derived from an EMBL/GenBank/DDBJ whole genome shotgun (WGS) entry which is preliminary data.</text>
</comment>
<evidence type="ECO:0000256" key="3">
    <source>
        <dbReference type="ARBA" id="ARBA00023295"/>
    </source>
</evidence>
<dbReference type="GO" id="GO:0005576">
    <property type="term" value="C:extracellular region"/>
    <property type="evidence" value="ECO:0007669"/>
    <property type="project" value="TreeGrafter"/>
</dbReference>
<evidence type="ECO:0000256" key="2">
    <source>
        <dbReference type="ARBA" id="ARBA00023180"/>
    </source>
</evidence>
<sequence>MASGANLGGWLVMESWLFPQILLLRLGNHAIADNQEWDYITRMRDRGIDAVSSMHTHWNTFLEEDLLHAEQAPRRLRALADAGVTHLRIPIGYWAFEPPAGVEGADDVPFEAERERYEQPGFTADGFVSGASVYARALLRWFKPLGLRAVFDMHSLPGGAVRNMGYTGKYFEAAEFFDGAEEWSASCANSTAECLPAAGRTRRSAYLRRGVIALRALARLIASLEEDVATAGERSAINASPSL</sequence>
<dbReference type="GO" id="GO:0009986">
    <property type="term" value="C:cell surface"/>
    <property type="evidence" value="ECO:0007669"/>
    <property type="project" value="TreeGrafter"/>
</dbReference>
<dbReference type="AlphaFoldDB" id="A0AB34IC16"/>
<dbReference type="SUPFAM" id="SSF51445">
    <property type="entry name" value="(Trans)glycosidases"/>
    <property type="match status" value="1"/>
</dbReference>
<dbReference type="PANTHER" id="PTHR31297">
    <property type="entry name" value="GLUCAN ENDO-1,6-BETA-GLUCOSIDASE B"/>
    <property type="match status" value="1"/>
</dbReference>